<dbReference type="EMBL" id="JAAQPH010000017">
    <property type="protein sequence ID" value="NIA70985.1"/>
    <property type="molecule type" value="Genomic_DNA"/>
</dbReference>
<reference evidence="2" key="1">
    <citation type="submission" date="2020-03" db="EMBL/GenBank/DDBJ databases">
        <title>Genome of Pelagibius litoralis DSM 21314T.</title>
        <authorList>
            <person name="Wang G."/>
        </authorList>
    </citation>
    <scope>NUCLEOTIDE SEQUENCE</scope>
    <source>
        <strain evidence="2">DSM 21314</strain>
    </source>
</reference>
<dbReference type="Pfam" id="PF13835">
    <property type="entry name" value="DUF4194"/>
    <property type="match status" value="1"/>
</dbReference>
<keyword evidence="3" id="KW-1185">Reference proteome</keyword>
<accession>A0A967F0T3</accession>
<sequence length="248" mass="27579">MLAEFERIEAEYGADKGIALRKACRYLVRNQFVWSGDRGVAVIYDILTDGRFRKIIEEYFDCLGYRVPHSPEEQWVGIVLDDEDFSSAPRMRLDETIVALIVAAFWQGALDQGNIGDRGTVVTRFSTLFEHYKDSINRGGNTALTPIKFEETLKSLAQRNLVWVSDRDPEQSDREVVIRPMIRLVAGKDALERLERYARDEEAIAARRAGSKAVTVGSGADASDGEEPASRPEAGSQDAGESDAGEDS</sequence>
<evidence type="ECO:0000313" key="2">
    <source>
        <dbReference type="EMBL" id="NIA70985.1"/>
    </source>
</evidence>
<dbReference type="AlphaFoldDB" id="A0A967F0T3"/>
<evidence type="ECO:0000256" key="1">
    <source>
        <dbReference type="SAM" id="MobiDB-lite"/>
    </source>
</evidence>
<dbReference type="Proteomes" id="UP000761264">
    <property type="component" value="Unassembled WGS sequence"/>
</dbReference>
<protein>
    <submittedName>
        <fullName evidence="2">DUF4194 domain-containing protein</fullName>
    </submittedName>
</protein>
<dbReference type="RefSeq" id="WP_167228135.1">
    <property type="nucleotide sequence ID" value="NZ_JAAQPH010000017.1"/>
</dbReference>
<gene>
    <name evidence="2" type="ORF">HBA54_20505</name>
</gene>
<dbReference type="InterPro" id="IPR025449">
    <property type="entry name" value="JetB"/>
</dbReference>
<organism evidence="2 3">
    <name type="scientific">Pelagibius litoralis</name>
    <dbReference type="NCBI Taxonomy" id="374515"/>
    <lineage>
        <taxon>Bacteria</taxon>
        <taxon>Pseudomonadati</taxon>
        <taxon>Pseudomonadota</taxon>
        <taxon>Alphaproteobacteria</taxon>
        <taxon>Rhodospirillales</taxon>
        <taxon>Rhodovibrionaceae</taxon>
        <taxon>Pelagibius</taxon>
    </lineage>
</organism>
<evidence type="ECO:0000313" key="3">
    <source>
        <dbReference type="Proteomes" id="UP000761264"/>
    </source>
</evidence>
<proteinExistence type="predicted"/>
<feature type="region of interest" description="Disordered" evidence="1">
    <location>
        <begin position="207"/>
        <end position="248"/>
    </location>
</feature>
<comment type="caution">
    <text evidence="2">The sequence shown here is derived from an EMBL/GenBank/DDBJ whole genome shotgun (WGS) entry which is preliminary data.</text>
</comment>
<name>A0A967F0T3_9PROT</name>